<evidence type="ECO:0000256" key="11">
    <source>
        <dbReference type="ARBA" id="ARBA00022984"/>
    </source>
</evidence>
<feature type="binding site" evidence="18">
    <location>
        <position position="374"/>
    </location>
    <ligand>
        <name>acetyl-CoA</name>
        <dbReference type="ChEBI" id="CHEBI:57288"/>
    </ligand>
</feature>
<evidence type="ECO:0000256" key="2">
    <source>
        <dbReference type="ARBA" id="ARBA00007707"/>
    </source>
</evidence>
<feature type="binding site" evidence="18">
    <location>
        <position position="114"/>
    </location>
    <ligand>
        <name>Mg(2+)</name>
        <dbReference type="ChEBI" id="CHEBI:18420"/>
    </ligand>
</feature>
<comment type="subcellular location">
    <subcellularLocation>
        <location evidence="1 18">Cytoplasm</location>
    </subcellularLocation>
</comment>
<feature type="binding site" evidence="18">
    <location>
        <position position="35"/>
    </location>
    <ligand>
        <name>UDP-N-acetyl-alpha-D-glucosamine</name>
        <dbReference type="ChEBI" id="CHEBI:57705"/>
    </ligand>
</feature>
<feature type="binding site" evidence="18">
    <location>
        <begin position="21"/>
        <end position="24"/>
    </location>
    <ligand>
        <name>UDP-N-acetyl-alpha-D-glucosamine</name>
        <dbReference type="ChEBI" id="CHEBI:57705"/>
    </ligand>
</feature>
<evidence type="ECO:0000256" key="10">
    <source>
        <dbReference type="ARBA" id="ARBA00022960"/>
    </source>
</evidence>
<evidence type="ECO:0000256" key="15">
    <source>
        <dbReference type="ARBA" id="ARBA00048247"/>
    </source>
</evidence>
<comment type="pathway">
    <text evidence="18">Nucleotide-sugar biosynthesis; UDP-N-acetyl-alpha-D-glucosamine biosynthesis; N-acetyl-alpha-D-glucosamine 1-phosphate from alpha-D-glucosamine 6-phosphate (route II): step 2/2.</text>
</comment>
<dbReference type="Gene3D" id="3.90.550.10">
    <property type="entry name" value="Spore Coat Polysaccharide Biosynthesis Protein SpsA, Chain A"/>
    <property type="match status" value="1"/>
</dbReference>
<dbReference type="InterPro" id="IPR018357">
    <property type="entry name" value="Hexapep_transf_CS"/>
</dbReference>
<evidence type="ECO:0000256" key="14">
    <source>
        <dbReference type="ARBA" id="ARBA00023316"/>
    </source>
</evidence>
<dbReference type="InterPro" id="IPR001451">
    <property type="entry name" value="Hexapep"/>
</dbReference>
<dbReference type="EC" id="2.3.1.157" evidence="18"/>
<evidence type="ECO:0000313" key="20">
    <source>
        <dbReference type="EMBL" id="PWR24748.1"/>
    </source>
</evidence>
<evidence type="ECO:0000256" key="5">
    <source>
        <dbReference type="ARBA" id="ARBA00022679"/>
    </source>
</evidence>
<feature type="binding site" evidence="18">
    <location>
        <position position="399"/>
    </location>
    <ligand>
        <name>acetyl-CoA</name>
        <dbReference type="ChEBI" id="CHEBI:57288"/>
    </ligand>
</feature>
<dbReference type="CDD" id="cd02540">
    <property type="entry name" value="GT2_GlmU_N_bac"/>
    <property type="match status" value="1"/>
</dbReference>
<dbReference type="GO" id="GO:0000902">
    <property type="term" value="P:cell morphogenesis"/>
    <property type="evidence" value="ECO:0007669"/>
    <property type="project" value="UniProtKB-UniRule"/>
</dbReference>
<keyword evidence="11 18" id="KW-0573">Peptidoglycan synthesis</keyword>
<dbReference type="UniPathway" id="UPA00973"/>
<evidence type="ECO:0000256" key="12">
    <source>
        <dbReference type="ARBA" id="ARBA00023268"/>
    </source>
</evidence>
<evidence type="ECO:0000313" key="21">
    <source>
        <dbReference type="Proteomes" id="UP000245461"/>
    </source>
</evidence>
<feature type="binding site" evidence="18">
    <location>
        <position position="238"/>
    </location>
    <ligand>
        <name>Mg(2+)</name>
        <dbReference type="ChEBI" id="CHEBI:18420"/>
    </ligand>
</feature>
<dbReference type="Pfam" id="PF12804">
    <property type="entry name" value="NTP_transf_3"/>
    <property type="match status" value="1"/>
</dbReference>
<keyword evidence="4 18" id="KW-0963">Cytoplasm</keyword>
<protein>
    <recommendedName>
        <fullName evidence="18">Bifunctional protein GlmU</fullName>
    </recommendedName>
    <domain>
        <recommendedName>
            <fullName evidence="18">UDP-N-acetylglucosamine pyrophosphorylase</fullName>
            <ecNumber evidence="18">2.7.7.23</ecNumber>
        </recommendedName>
        <alternativeName>
            <fullName evidence="18">N-acetylglucosamine-1-phosphate uridyltransferase</fullName>
        </alternativeName>
    </domain>
    <domain>
        <recommendedName>
            <fullName evidence="18">Glucosamine-1-phosphate N-acetyltransferase</fullName>
            <ecNumber evidence="18">2.3.1.157</ecNumber>
        </recommendedName>
    </domain>
</protein>
<evidence type="ECO:0000256" key="7">
    <source>
        <dbReference type="ARBA" id="ARBA00022723"/>
    </source>
</evidence>
<feature type="binding site" evidence="18">
    <location>
        <position position="238"/>
    </location>
    <ligand>
        <name>UDP-N-acetyl-alpha-D-glucosamine</name>
        <dbReference type="ChEBI" id="CHEBI:57705"/>
    </ligand>
</feature>
<keyword evidence="21" id="KW-1185">Reference proteome</keyword>
<feature type="domain" description="MobA-like NTP transferase" evidence="19">
    <location>
        <begin position="18"/>
        <end position="156"/>
    </location>
</feature>
<feature type="binding site" evidence="18">
    <location>
        <position position="360"/>
    </location>
    <ligand>
        <name>UDP-N-acetyl-alpha-D-glucosamine</name>
        <dbReference type="ChEBI" id="CHEBI:57705"/>
    </ligand>
</feature>
<evidence type="ECO:0000256" key="6">
    <source>
        <dbReference type="ARBA" id="ARBA00022695"/>
    </source>
</evidence>
<dbReference type="GO" id="GO:0009245">
    <property type="term" value="P:lipid A biosynthetic process"/>
    <property type="evidence" value="ECO:0007669"/>
    <property type="project" value="UniProtKB-UniRule"/>
</dbReference>
<dbReference type="GO" id="GO:0003977">
    <property type="term" value="F:UDP-N-acetylglucosamine diphosphorylase activity"/>
    <property type="evidence" value="ECO:0007669"/>
    <property type="project" value="UniProtKB-UniRule"/>
</dbReference>
<dbReference type="GO" id="GO:0071555">
    <property type="term" value="P:cell wall organization"/>
    <property type="evidence" value="ECO:0007669"/>
    <property type="project" value="UniProtKB-KW"/>
</dbReference>
<dbReference type="GO" id="GO:0009252">
    <property type="term" value="P:peptidoglycan biosynthetic process"/>
    <property type="evidence" value="ECO:0007669"/>
    <property type="project" value="UniProtKB-UniRule"/>
</dbReference>
<dbReference type="SUPFAM" id="SSF51161">
    <property type="entry name" value="Trimeric LpxA-like enzymes"/>
    <property type="match status" value="1"/>
</dbReference>
<dbReference type="PANTHER" id="PTHR43584:SF3">
    <property type="entry name" value="BIFUNCTIONAL PROTEIN GLMU"/>
    <property type="match status" value="1"/>
</dbReference>
<dbReference type="GO" id="GO:0016020">
    <property type="term" value="C:membrane"/>
    <property type="evidence" value="ECO:0007669"/>
    <property type="project" value="GOC"/>
</dbReference>
<proteinExistence type="inferred from homology"/>
<sequence>MPADTAAPSPTASLPTAAVILAAGMGTRMKSALPKVMHPVAGRPMIHHVAGAAKACGADRLVVVLSPGLSAVADSLPGASIAIQDPPLGTGHAVACALPALEGFTGGVLVLFGDTPLVEAATLLRLRAALEAPNVAVAVLGFRPPEPGAYGRLVTDADGQLDAIVEAKDASAEQLKIGLCNAGVMAISGAHLAHLVGRIGNDNAKKEYYLTDIVALARADGLSAVVVEGAADEVLGVNSRVELAEAEAICQARLRRRHMEAGVSFEDPASVRLMADTVLGRDVTIGPQVVFGPGAVIGDDVRINAFCHVEGATVAPKAIIGPFARLRPGAKVGAGAHVGNFVELKNAVLGEGAKANHLSYLGDAEVGAGANIGAGTITCNYDGFNKSKTVIGAGAFIGSNSALVAPVSVGDGAIIGAGSVVVEDVAADALYIERARPVHKAGWAARFRALMRKSR</sequence>
<evidence type="ECO:0000256" key="1">
    <source>
        <dbReference type="ARBA" id="ARBA00004496"/>
    </source>
</evidence>
<evidence type="ECO:0000256" key="16">
    <source>
        <dbReference type="ARBA" id="ARBA00048493"/>
    </source>
</evidence>
<gene>
    <name evidence="18 20" type="primary">glmU</name>
    <name evidence="20" type="ORF">DKG74_08100</name>
</gene>
<comment type="pathway">
    <text evidence="18">Bacterial outer membrane biogenesis; LPS lipid A biosynthesis.</text>
</comment>
<name>A0A317ECI7_9PROT</name>
<evidence type="ECO:0000256" key="13">
    <source>
        <dbReference type="ARBA" id="ARBA00023315"/>
    </source>
</evidence>
<dbReference type="InterPro" id="IPR005882">
    <property type="entry name" value="Bifunctional_GlmU"/>
</dbReference>
<dbReference type="GO" id="GO:0006048">
    <property type="term" value="P:UDP-N-acetylglucosamine biosynthetic process"/>
    <property type="evidence" value="ECO:0007669"/>
    <property type="project" value="UniProtKB-UniPathway"/>
</dbReference>
<keyword evidence="5 18" id="KW-0808">Transferase</keyword>
<comment type="catalytic activity">
    <reaction evidence="16 18">
        <text>N-acetyl-alpha-D-glucosamine 1-phosphate + UTP + H(+) = UDP-N-acetyl-alpha-D-glucosamine + diphosphate</text>
        <dbReference type="Rhea" id="RHEA:13509"/>
        <dbReference type="ChEBI" id="CHEBI:15378"/>
        <dbReference type="ChEBI" id="CHEBI:33019"/>
        <dbReference type="ChEBI" id="CHEBI:46398"/>
        <dbReference type="ChEBI" id="CHEBI:57705"/>
        <dbReference type="ChEBI" id="CHEBI:57776"/>
        <dbReference type="EC" id="2.7.7.23"/>
    </reaction>
</comment>
<dbReference type="EMBL" id="QGLE01000003">
    <property type="protein sequence ID" value="PWR24748.1"/>
    <property type="molecule type" value="Genomic_DNA"/>
</dbReference>
<comment type="subunit">
    <text evidence="18">Homotrimer.</text>
</comment>
<dbReference type="InterPro" id="IPR011004">
    <property type="entry name" value="Trimer_LpxA-like_sf"/>
</dbReference>
<dbReference type="Gene3D" id="2.160.10.10">
    <property type="entry name" value="Hexapeptide repeat proteins"/>
    <property type="match status" value="1"/>
</dbReference>
<feature type="binding site" evidence="18">
    <location>
        <position position="417"/>
    </location>
    <ligand>
        <name>acetyl-CoA</name>
        <dbReference type="ChEBI" id="CHEBI:57288"/>
    </ligand>
</feature>
<feature type="region of interest" description="Pyrophosphorylase" evidence="18">
    <location>
        <begin position="1"/>
        <end position="240"/>
    </location>
</feature>
<dbReference type="CDD" id="cd03353">
    <property type="entry name" value="LbH_GlmU_C"/>
    <property type="match status" value="1"/>
</dbReference>
<dbReference type="NCBIfam" id="NF010933">
    <property type="entry name" value="PRK14353.1"/>
    <property type="match status" value="1"/>
</dbReference>
<organism evidence="20 21">
    <name type="scientific">Zavarzinia aquatilis</name>
    <dbReference type="NCBI Taxonomy" id="2211142"/>
    <lineage>
        <taxon>Bacteria</taxon>
        <taxon>Pseudomonadati</taxon>
        <taxon>Pseudomonadota</taxon>
        <taxon>Alphaproteobacteria</taxon>
        <taxon>Rhodospirillales</taxon>
        <taxon>Zavarziniaceae</taxon>
        <taxon>Zavarzinia</taxon>
    </lineage>
</organism>
<keyword evidence="8 18" id="KW-0677">Repeat</keyword>
<evidence type="ECO:0000256" key="8">
    <source>
        <dbReference type="ARBA" id="ARBA00022737"/>
    </source>
</evidence>
<keyword evidence="13 18" id="KW-0012">Acyltransferase</keyword>
<dbReference type="GO" id="GO:0019134">
    <property type="term" value="F:glucosamine-1-phosphate N-acetyltransferase activity"/>
    <property type="evidence" value="ECO:0007669"/>
    <property type="project" value="UniProtKB-UniRule"/>
</dbReference>
<feature type="binding site" evidence="18">
    <location>
        <position position="151"/>
    </location>
    <ligand>
        <name>UDP-N-acetyl-alpha-D-glucosamine</name>
        <dbReference type="ChEBI" id="CHEBI:57705"/>
    </ligand>
</feature>
<dbReference type="GO" id="GO:0005737">
    <property type="term" value="C:cytoplasm"/>
    <property type="evidence" value="ECO:0007669"/>
    <property type="project" value="UniProtKB-SubCell"/>
</dbReference>
<dbReference type="InterPro" id="IPR025877">
    <property type="entry name" value="MobA-like_NTP_Trfase"/>
</dbReference>
<dbReference type="InterPro" id="IPR029044">
    <property type="entry name" value="Nucleotide-diphossugar_trans"/>
</dbReference>
<comment type="catalytic activity">
    <reaction evidence="15 18">
        <text>alpha-D-glucosamine 1-phosphate + acetyl-CoA = N-acetyl-alpha-D-glucosamine 1-phosphate + CoA + H(+)</text>
        <dbReference type="Rhea" id="RHEA:13725"/>
        <dbReference type="ChEBI" id="CHEBI:15378"/>
        <dbReference type="ChEBI" id="CHEBI:57287"/>
        <dbReference type="ChEBI" id="CHEBI:57288"/>
        <dbReference type="ChEBI" id="CHEBI:57776"/>
        <dbReference type="ChEBI" id="CHEBI:58516"/>
        <dbReference type="EC" id="2.3.1.157"/>
    </reaction>
</comment>
<dbReference type="Pfam" id="PF00132">
    <property type="entry name" value="Hexapep"/>
    <property type="match status" value="2"/>
</dbReference>
<evidence type="ECO:0000256" key="18">
    <source>
        <dbReference type="HAMAP-Rule" id="MF_01631"/>
    </source>
</evidence>
<evidence type="ECO:0000256" key="4">
    <source>
        <dbReference type="ARBA" id="ARBA00022490"/>
    </source>
</evidence>
<comment type="caution">
    <text evidence="18">Lacks conserved residue(s) required for the propagation of feature annotation.</text>
</comment>
<keyword evidence="12 18" id="KW-0511">Multifunctional enzyme</keyword>
<dbReference type="GO" id="GO:0000287">
    <property type="term" value="F:magnesium ion binding"/>
    <property type="evidence" value="ECO:0007669"/>
    <property type="project" value="UniProtKB-UniRule"/>
</dbReference>
<feature type="binding site" evidence="18">
    <location>
        <position position="434"/>
    </location>
    <ligand>
        <name>acetyl-CoA</name>
        <dbReference type="ChEBI" id="CHEBI:57288"/>
    </ligand>
</feature>
<dbReference type="EC" id="2.7.7.23" evidence="18"/>
<accession>A0A317ECI7</accession>
<evidence type="ECO:0000256" key="17">
    <source>
        <dbReference type="ARBA" id="ARBA00049628"/>
    </source>
</evidence>
<feature type="region of interest" description="Linker" evidence="18">
    <location>
        <begin position="241"/>
        <end position="261"/>
    </location>
</feature>
<comment type="cofactor">
    <cofactor evidence="18">
        <name>Mg(2+)</name>
        <dbReference type="ChEBI" id="CHEBI:18420"/>
    </cofactor>
    <text evidence="18">Binds 1 Mg(2+) ion per subunit.</text>
</comment>
<feature type="binding site" evidence="18">
    <location>
        <position position="166"/>
    </location>
    <ligand>
        <name>UDP-N-acetyl-alpha-D-glucosamine</name>
        <dbReference type="ChEBI" id="CHEBI:57705"/>
    </ligand>
</feature>
<dbReference type="RefSeq" id="WP_109904486.1">
    <property type="nucleotide sequence ID" value="NZ_QGLE01000003.1"/>
</dbReference>
<feature type="binding site" evidence="18">
    <location>
        <position position="84"/>
    </location>
    <ligand>
        <name>UDP-N-acetyl-alpha-D-glucosamine</name>
        <dbReference type="ChEBI" id="CHEBI:57705"/>
    </ligand>
</feature>
<keyword evidence="9 18" id="KW-0460">Magnesium</keyword>
<comment type="similarity">
    <text evidence="3 18">In the N-terminal section; belongs to the N-acetylglucosamine-1-phosphate uridyltransferase family.</text>
</comment>
<dbReference type="SUPFAM" id="SSF53448">
    <property type="entry name" value="Nucleotide-diphospho-sugar transferases"/>
    <property type="match status" value="1"/>
</dbReference>
<comment type="similarity">
    <text evidence="2 18">In the C-terminal section; belongs to the transferase hexapeptide repeat family.</text>
</comment>
<dbReference type="InterPro" id="IPR038009">
    <property type="entry name" value="GlmU_C_LbH"/>
</dbReference>
<dbReference type="UniPathway" id="UPA00113">
    <property type="reaction ID" value="UER00532"/>
</dbReference>
<dbReference type="GO" id="GO:0008360">
    <property type="term" value="P:regulation of cell shape"/>
    <property type="evidence" value="ECO:0007669"/>
    <property type="project" value="UniProtKB-KW"/>
</dbReference>
<feature type="binding site" evidence="18">
    <location>
        <position position="181"/>
    </location>
    <ligand>
        <name>UDP-N-acetyl-alpha-D-glucosamine</name>
        <dbReference type="ChEBI" id="CHEBI:57705"/>
    </ligand>
</feature>
<feature type="active site" description="Proton acceptor" evidence="18">
    <location>
        <position position="357"/>
    </location>
</feature>
<dbReference type="Proteomes" id="UP000245461">
    <property type="component" value="Unassembled WGS sequence"/>
</dbReference>
<feature type="binding site" evidence="18">
    <location>
        <position position="345"/>
    </location>
    <ligand>
        <name>UDP-N-acetyl-alpha-D-glucosamine</name>
        <dbReference type="ChEBI" id="CHEBI:57705"/>
    </ligand>
</feature>
<dbReference type="InterPro" id="IPR050065">
    <property type="entry name" value="GlmU-like"/>
</dbReference>
<feature type="binding site" evidence="18">
    <location>
        <begin position="89"/>
        <end position="90"/>
    </location>
    <ligand>
        <name>UDP-N-acetyl-alpha-D-glucosamine</name>
        <dbReference type="ChEBI" id="CHEBI:57705"/>
    </ligand>
</feature>
<dbReference type="AlphaFoldDB" id="A0A317ECI7"/>
<keyword evidence="10 18" id="KW-0133">Cell shape</keyword>
<keyword evidence="14 18" id="KW-0961">Cell wall biogenesis/degradation</keyword>
<dbReference type="PROSITE" id="PS00101">
    <property type="entry name" value="HEXAPEP_TRANSFERASES"/>
    <property type="match status" value="2"/>
</dbReference>
<dbReference type="OrthoDB" id="9775031at2"/>
<dbReference type="PANTHER" id="PTHR43584">
    <property type="entry name" value="NUCLEOTIDYL TRANSFERASE"/>
    <property type="match status" value="1"/>
</dbReference>
<reference evidence="20 21" key="1">
    <citation type="submission" date="2018-05" db="EMBL/GenBank/DDBJ databases">
        <title>Zavarzinia sp. HR-AS.</title>
        <authorList>
            <person name="Lee Y."/>
            <person name="Jeon C.O."/>
        </authorList>
    </citation>
    <scope>NUCLEOTIDE SEQUENCE [LARGE SCALE GENOMIC DNA]</scope>
    <source>
        <strain evidence="20 21">HR-AS</strain>
    </source>
</reference>
<keyword evidence="7 18" id="KW-0479">Metal-binding</keyword>
<feature type="region of interest" description="N-acetyltransferase" evidence="18">
    <location>
        <begin position="262"/>
        <end position="455"/>
    </location>
</feature>
<dbReference type="HAMAP" id="MF_01631">
    <property type="entry name" value="GlmU"/>
    <property type="match status" value="1"/>
</dbReference>
<feature type="binding site" evidence="18">
    <location>
        <position position="371"/>
    </location>
    <ligand>
        <name>UDP-N-acetyl-alpha-D-glucosamine</name>
        <dbReference type="ChEBI" id="CHEBI:57705"/>
    </ligand>
</feature>
<evidence type="ECO:0000256" key="3">
    <source>
        <dbReference type="ARBA" id="ARBA00007947"/>
    </source>
</evidence>
<evidence type="ECO:0000259" key="19">
    <source>
        <dbReference type="Pfam" id="PF12804"/>
    </source>
</evidence>
<comment type="function">
    <text evidence="17 18">Catalyzes the last two sequential reactions in the de novo biosynthetic pathway for UDP-N-acetylglucosamine (UDP-GlcNAc). The C-terminal domain catalyzes the transfer of acetyl group from acetyl coenzyme A to glucosamine-1-phosphate (GlcN-1-P) to produce N-acetylglucosamine-1-phosphate (GlcNAc-1-P), which is converted into UDP-GlcNAc by the transfer of uridine 5-monophosphate (from uridine 5-triphosphate), a reaction catalyzed by the N-terminal domain.</text>
</comment>
<evidence type="ECO:0000256" key="9">
    <source>
        <dbReference type="ARBA" id="ARBA00022842"/>
    </source>
</evidence>
<dbReference type="NCBIfam" id="TIGR01173">
    <property type="entry name" value="glmU"/>
    <property type="match status" value="1"/>
</dbReference>
<keyword evidence="6 18" id="KW-0548">Nucleotidyltransferase</keyword>
<feature type="binding site" evidence="18">
    <location>
        <position position="327"/>
    </location>
    <ligand>
        <name>UDP-N-acetyl-alpha-D-glucosamine</name>
        <dbReference type="ChEBI" id="CHEBI:57705"/>
    </ligand>
</feature>
<feature type="binding site" evidence="18">
    <location>
        <begin position="380"/>
        <end position="381"/>
    </location>
    <ligand>
        <name>acetyl-CoA</name>
        <dbReference type="ChEBI" id="CHEBI:57288"/>
    </ligand>
</feature>
<comment type="caution">
    <text evidence="20">The sequence shown here is derived from an EMBL/GenBank/DDBJ whole genome shotgun (WGS) entry which is preliminary data.</text>
</comment>
<comment type="pathway">
    <text evidence="18">Nucleotide-sugar biosynthesis; UDP-N-acetyl-alpha-D-glucosamine biosynthesis; UDP-N-acetyl-alpha-D-glucosamine from N-acetyl-alpha-D-glucosamine 1-phosphate: step 1/1.</text>
</comment>